<dbReference type="InterPro" id="IPR051601">
    <property type="entry name" value="Serine_prot/Carboxylest_S33"/>
</dbReference>
<gene>
    <name evidence="7" type="ORF">GCM10022224_054420</name>
</gene>
<feature type="domain" description="AB hydrolase-1" evidence="5">
    <location>
        <begin position="137"/>
        <end position="322"/>
    </location>
</feature>
<proteinExistence type="inferred from homology"/>
<evidence type="ECO:0000256" key="1">
    <source>
        <dbReference type="ARBA" id="ARBA00010088"/>
    </source>
</evidence>
<evidence type="ECO:0000259" key="6">
    <source>
        <dbReference type="Pfam" id="PF08386"/>
    </source>
</evidence>
<keyword evidence="2" id="KW-0732">Signal</keyword>
<evidence type="ECO:0000259" key="5">
    <source>
        <dbReference type="Pfam" id="PF00561"/>
    </source>
</evidence>
<name>A0ABP7C9R2_9ACTN</name>
<comment type="similarity">
    <text evidence="1">Belongs to the peptidase S33 family.</text>
</comment>
<dbReference type="Pfam" id="PF08386">
    <property type="entry name" value="Abhydrolase_4"/>
    <property type="match status" value="1"/>
</dbReference>
<sequence length="525" mass="56206">MRKPLPLTPSQPPTPSRPLTPNQPPTPSRPLALSQPLTVRQPLALRLPLTLGRPLALRLSLVLGLLLTTALQPSAPAAAQSAAAPPPSSLTWQPCPGDKIGMACADLQVPADWRKPDGRKITLKVGRLKATGTSEGAVLVAYGGPGGPGIAMTQSLSGWWSKLRQRMDIVTWDTRGYGSDQFQGLSTGLPCTWTRVPIADFPRDMADFGRLSDTNRGYAEACRLKDPELFANMSSADHARDMEAIRTALGDAALNYYGASYAGFYGQAYARLYPGRVRTMVLDGTANHSAADWSGESEAMARTNEESIRRFFTWCASNGCADVPGLWRKLIARADRTPIPTKTENVAYQAGDLQSFALGMARQGAPVWPKLAEAIRKASKGDASDFVPARGARYPDQATPVTECTDWPRFANLKEMTAALTRLRKIAPNVGAANTLASATLNCIGWPVPVTNPPSALPKGLPPLLGAGAWGESDAVERVLSQVPGSAVIRHNGPGHTLYGSNPCARDHINAYFTAATLPPRKTQC</sequence>
<feature type="compositionally biased region" description="Pro residues" evidence="4">
    <location>
        <begin position="1"/>
        <end position="28"/>
    </location>
</feature>
<keyword evidence="3 7" id="KW-0378">Hydrolase</keyword>
<dbReference type="Pfam" id="PF00561">
    <property type="entry name" value="Abhydrolase_1"/>
    <property type="match status" value="1"/>
</dbReference>
<dbReference type="SUPFAM" id="SSF53474">
    <property type="entry name" value="alpha/beta-Hydrolases"/>
    <property type="match status" value="1"/>
</dbReference>
<dbReference type="GO" id="GO:0016787">
    <property type="term" value="F:hydrolase activity"/>
    <property type="evidence" value="ECO:0007669"/>
    <property type="project" value="UniProtKB-KW"/>
</dbReference>
<dbReference type="EMBL" id="BAAAZP010000099">
    <property type="protein sequence ID" value="GAA3683036.1"/>
    <property type="molecule type" value="Genomic_DNA"/>
</dbReference>
<evidence type="ECO:0000313" key="7">
    <source>
        <dbReference type="EMBL" id="GAA3683036.1"/>
    </source>
</evidence>
<dbReference type="PANTHER" id="PTHR43248:SF29">
    <property type="entry name" value="TRIPEPTIDYL AMINOPEPTIDASE"/>
    <property type="match status" value="1"/>
</dbReference>
<feature type="region of interest" description="Disordered" evidence="4">
    <location>
        <begin position="1"/>
        <end position="34"/>
    </location>
</feature>
<dbReference type="Proteomes" id="UP001500902">
    <property type="component" value="Unassembled WGS sequence"/>
</dbReference>
<evidence type="ECO:0000256" key="4">
    <source>
        <dbReference type="SAM" id="MobiDB-lite"/>
    </source>
</evidence>
<evidence type="ECO:0000256" key="2">
    <source>
        <dbReference type="ARBA" id="ARBA00022729"/>
    </source>
</evidence>
<feature type="domain" description="Peptidase S33 tripeptidyl aminopeptidase-like C-terminal" evidence="6">
    <location>
        <begin position="433"/>
        <end position="525"/>
    </location>
</feature>
<keyword evidence="8" id="KW-1185">Reference proteome</keyword>
<dbReference type="InterPro" id="IPR000073">
    <property type="entry name" value="AB_hydrolase_1"/>
</dbReference>
<dbReference type="InterPro" id="IPR013595">
    <property type="entry name" value="Pept_S33_TAP-like_C"/>
</dbReference>
<dbReference type="Gene3D" id="3.40.50.1820">
    <property type="entry name" value="alpha/beta hydrolase"/>
    <property type="match status" value="1"/>
</dbReference>
<protein>
    <submittedName>
        <fullName evidence="7">Alpha/beta hydrolase</fullName>
    </submittedName>
</protein>
<dbReference type="PANTHER" id="PTHR43248">
    <property type="entry name" value="2-SUCCINYL-6-HYDROXY-2,4-CYCLOHEXADIENE-1-CARBOXYLATE SYNTHASE"/>
    <property type="match status" value="1"/>
</dbReference>
<reference evidence="8" key="1">
    <citation type="journal article" date="2019" name="Int. J. Syst. Evol. Microbiol.">
        <title>The Global Catalogue of Microorganisms (GCM) 10K type strain sequencing project: providing services to taxonomists for standard genome sequencing and annotation.</title>
        <authorList>
            <consortium name="The Broad Institute Genomics Platform"/>
            <consortium name="The Broad Institute Genome Sequencing Center for Infectious Disease"/>
            <person name="Wu L."/>
            <person name="Ma J."/>
        </authorList>
    </citation>
    <scope>NUCLEOTIDE SEQUENCE [LARGE SCALE GENOMIC DNA]</scope>
    <source>
        <strain evidence="8">JCM 16904</strain>
    </source>
</reference>
<comment type="caution">
    <text evidence="7">The sequence shown here is derived from an EMBL/GenBank/DDBJ whole genome shotgun (WGS) entry which is preliminary data.</text>
</comment>
<accession>A0ABP7C9R2</accession>
<evidence type="ECO:0000256" key="3">
    <source>
        <dbReference type="ARBA" id="ARBA00022801"/>
    </source>
</evidence>
<dbReference type="InterPro" id="IPR029058">
    <property type="entry name" value="AB_hydrolase_fold"/>
</dbReference>
<organism evidence="7 8">
    <name type="scientific">Nonomuraea antimicrobica</name>
    <dbReference type="NCBI Taxonomy" id="561173"/>
    <lineage>
        <taxon>Bacteria</taxon>
        <taxon>Bacillati</taxon>
        <taxon>Actinomycetota</taxon>
        <taxon>Actinomycetes</taxon>
        <taxon>Streptosporangiales</taxon>
        <taxon>Streptosporangiaceae</taxon>
        <taxon>Nonomuraea</taxon>
    </lineage>
</organism>
<evidence type="ECO:0000313" key="8">
    <source>
        <dbReference type="Proteomes" id="UP001500902"/>
    </source>
</evidence>